<feature type="compositionally biased region" description="Low complexity" evidence="6">
    <location>
        <begin position="361"/>
        <end position="375"/>
    </location>
</feature>
<evidence type="ECO:0000256" key="2">
    <source>
        <dbReference type="ARBA" id="ARBA00022475"/>
    </source>
</evidence>
<evidence type="ECO:0000256" key="3">
    <source>
        <dbReference type="ARBA" id="ARBA00022692"/>
    </source>
</evidence>
<dbReference type="Proteomes" id="UP000631312">
    <property type="component" value="Unassembled WGS sequence"/>
</dbReference>
<feature type="compositionally biased region" description="Basic and acidic residues" evidence="6">
    <location>
        <begin position="376"/>
        <end position="413"/>
    </location>
</feature>
<evidence type="ECO:0000313" key="9">
    <source>
        <dbReference type="Proteomes" id="UP000631312"/>
    </source>
</evidence>
<sequence length="442" mass="46980">MIPGRTPITTPTTAVPSSTVTNTRTMGVSVGVAHGGRPHPYRMRLTGRPRPDHERVTEPDRAFTPGRILAAVPDRLRPRAALLLGHQTGLVLLRTAGELVRVQIFDRSMTLAAQAFTSIFPLLIMIGALAGGQARDHLDSLVRLPESSTRLLDEALAGSRSNAFGVFGSLIVILSATGLARALVRAYRAIWAVPGRRVGAKATAWQIGSVLILVGFLLVVRLLGGLAGRALTPVIAGTLLALLADVALAAMLPRILLGPAVGRLRLLLTGAVFGAIMLAVRPAGHVYLPRALESSSQRYGTIGLAFTYIGWLYVLSFCLLLSAVAGGILADLGAERLTRVTGRAGRWSGRFTQVEGQSDLGQTGQQAAGAGQQDQGAERQRRREHEDDSDDHGQRPDDDQGGPHRTARGDRAEQQGQAAEDPGGREDDREDGQAGHQVPQAE</sequence>
<keyword evidence="2" id="KW-1003">Cell membrane</keyword>
<comment type="subcellular location">
    <subcellularLocation>
        <location evidence="1">Cell membrane</location>
        <topology evidence="1">Multi-pass membrane protein</topology>
    </subcellularLocation>
</comment>
<feature type="transmembrane region" description="Helical" evidence="7">
    <location>
        <begin position="264"/>
        <end position="288"/>
    </location>
</feature>
<keyword evidence="5 7" id="KW-0472">Membrane</keyword>
<proteinExistence type="predicted"/>
<gene>
    <name evidence="8" type="ORF">Alo02nite_36630</name>
</gene>
<name>A0ABQ4AIC1_9ACTN</name>
<evidence type="ECO:0000256" key="4">
    <source>
        <dbReference type="ARBA" id="ARBA00022989"/>
    </source>
</evidence>
<evidence type="ECO:0000313" key="8">
    <source>
        <dbReference type="EMBL" id="GIE40765.1"/>
    </source>
</evidence>
<keyword evidence="9" id="KW-1185">Reference proteome</keyword>
<comment type="caution">
    <text evidence="8">The sequence shown here is derived from an EMBL/GenBank/DDBJ whole genome shotgun (WGS) entry which is preliminary data.</text>
</comment>
<feature type="transmembrane region" description="Helical" evidence="7">
    <location>
        <begin position="308"/>
        <end position="330"/>
    </location>
</feature>
<evidence type="ECO:0000256" key="1">
    <source>
        <dbReference type="ARBA" id="ARBA00004651"/>
    </source>
</evidence>
<organism evidence="8 9">
    <name type="scientific">Actinoplanes lobatus</name>
    <dbReference type="NCBI Taxonomy" id="113568"/>
    <lineage>
        <taxon>Bacteria</taxon>
        <taxon>Bacillati</taxon>
        <taxon>Actinomycetota</taxon>
        <taxon>Actinomycetes</taxon>
        <taxon>Micromonosporales</taxon>
        <taxon>Micromonosporaceae</taxon>
        <taxon>Actinoplanes</taxon>
    </lineage>
</organism>
<dbReference type="EMBL" id="BOMP01000054">
    <property type="protein sequence ID" value="GIE40765.1"/>
    <property type="molecule type" value="Genomic_DNA"/>
</dbReference>
<dbReference type="InterPro" id="IPR017039">
    <property type="entry name" value="Virul_fac_BrkB"/>
</dbReference>
<keyword evidence="4 7" id="KW-1133">Transmembrane helix</keyword>
<feature type="transmembrane region" description="Helical" evidence="7">
    <location>
        <begin position="204"/>
        <end position="224"/>
    </location>
</feature>
<dbReference type="Pfam" id="PF03631">
    <property type="entry name" value="Virul_fac_BrkB"/>
    <property type="match status" value="1"/>
</dbReference>
<reference evidence="8 9" key="1">
    <citation type="submission" date="2021-01" db="EMBL/GenBank/DDBJ databases">
        <title>Whole genome shotgun sequence of Actinoplanes lobatus NBRC 12513.</title>
        <authorList>
            <person name="Komaki H."/>
            <person name="Tamura T."/>
        </authorList>
    </citation>
    <scope>NUCLEOTIDE SEQUENCE [LARGE SCALE GENOMIC DNA]</scope>
    <source>
        <strain evidence="8 9">NBRC 12513</strain>
    </source>
</reference>
<evidence type="ECO:0000256" key="6">
    <source>
        <dbReference type="SAM" id="MobiDB-lite"/>
    </source>
</evidence>
<feature type="transmembrane region" description="Helical" evidence="7">
    <location>
        <begin position="163"/>
        <end position="184"/>
    </location>
</feature>
<feature type="region of interest" description="Disordered" evidence="6">
    <location>
        <begin position="356"/>
        <end position="442"/>
    </location>
</feature>
<feature type="transmembrane region" description="Helical" evidence="7">
    <location>
        <begin position="111"/>
        <end position="131"/>
    </location>
</feature>
<keyword evidence="3 7" id="KW-0812">Transmembrane</keyword>
<evidence type="ECO:0000256" key="7">
    <source>
        <dbReference type="SAM" id="Phobius"/>
    </source>
</evidence>
<feature type="transmembrane region" description="Helical" evidence="7">
    <location>
        <begin position="230"/>
        <end position="252"/>
    </location>
</feature>
<feature type="region of interest" description="Disordered" evidence="6">
    <location>
        <begin position="1"/>
        <end position="21"/>
    </location>
</feature>
<feature type="compositionally biased region" description="Basic and acidic residues" evidence="6">
    <location>
        <begin position="422"/>
        <end position="433"/>
    </location>
</feature>
<evidence type="ECO:0000256" key="5">
    <source>
        <dbReference type="ARBA" id="ARBA00023136"/>
    </source>
</evidence>
<protein>
    <submittedName>
        <fullName evidence="8">Uncharacterized protein</fullName>
    </submittedName>
</protein>
<accession>A0ABQ4AIC1</accession>